<gene>
    <name evidence="1" type="ORF">Glove_280g60</name>
</gene>
<evidence type="ECO:0000313" key="2">
    <source>
        <dbReference type="Proteomes" id="UP000266861"/>
    </source>
</evidence>
<sequence length="65" mass="7305">MDANKTRNRSKVLESIALRNACNALSLKDKIAQNITGIKEDIALLKEVLEKIIDICQLRVVVTRL</sequence>
<dbReference type="OrthoDB" id="2467492at2759"/>
<evidence type="ECO:0000313" key="1">
    <source>
        <dbReference type="EMBL" id="RHZ69707.1"/>
    </source>
</evidence>
<name>A0A397I423_9GLOM</name>
<protein>
    <submittedName>
        <fullName evidence="1">Uncharacterized protein</fullName>
    </submittedName>
</protein>
<comment type="caution">
    <text evidence="1">The sequence shown here is derived from an EMBL/GenBank/DDBJ whole genome shotgun (WGS) entry which is preliminary data.</text>
</comment>
<proteinExistence type="predicted"/>
<dbReference type="EMBL" id="PQFF01000257">
    <property type="protein sequence ID" value="RHZ69707.1"/>
    <property type="molecule type" value="Genomic_DNA"/>
</dbReference>
<dbReference type="Proteomes" id="UP000266861">
    <property type="component" value="Unassembled WGS sequence"/>
</dbReference>
<keyword evidence="2" id="KW-1185">Reference proteome</keyword>
<reference evidence="1 2" key="1">
    <citation type="submission" date="2018-08" db="EMBL/GenBank/DDBJ databases">
        <title>Genome and evolution of the arbuscular mycorrhizal fungus Diversispora epigaea (formerly Glomus versiforme) and its bacterial endosymbionts.</title>
        <authorList>
            <person name="Sun X."/>
            <person name="Fei Z."/>
            <person name="Harrison M."/>
        </authorList>
    </citation>
    <scope>NUCLEOTIDE SEQUENCE [LARGE SCALE GENOMIC DNA]</scope>
    <source>
        <strain evidence="1 2">IT104</strain>
    </source>
</reference>
<dbReference type="AlphaFoldDB" id="A0A397I423"/>
<organism evidence="1 2">
    <name type="scientific">Diversispora epigaea</name>
    <dbReference type="NCBI Taxonomy" id="1348612"/>
    <lineage>
        <taxon>Eukaryota</taxon>
        <taxon>Fungi</taxon>
        <taxon>Fungi incertae sedis</taxon>
        <taxon>Mucoromycota</taxon>
        <taxon>Glomeromycotina</taxon>
        <taxon>Glomeromycetes</taxon>
        <taxon>Diversisporales</taxon>
        <taxon>Diversisporaceae</taxon>
        <taxon>Diversispora</taxon>
    </lineage>
</organism>
<accession>A0A397I423</accession>